<evidence type="ECO:0000313" key="2">
    <source>
        <dbReference type="Proteomes" id="UP001174909"/>
    </source>
</evidence>
<name>A0AA35RJ44_GEOBA</name>
<comment type="caution">
    <text evidence="1">The sequence shown here is derived from an EMBL/GenBank/DDBJ whole genome shotgun (WGS) entry which is preliminary data.</text>
</comment>
<dbReference type="Proteomes" id="UP001174909">
    <property type="component" value="Unassembled WGS sequence"/>
</dbReference>
<gene>
    <name evidence="1" type="ORF">GBAR_LOCUS8006</name>
</gene>
<proteinExistence type="predicted"/>
<keyword evidence="2" id="KW-1185">Reference proteome</keyword>
<evidence type="ECO:0000313" key="1">
    <source>
        <dbReference type="EMBL" id="CAI8012478.1"/>
    </source>
</evidence>
<organism evidence="1 2">
    <name type="scientific">Geodia barretti</name>
    <name type="common">Barrett's horny sponge</name>
    <dbReference type="NCBI Taxonomy" id="519541"/>
    <lineage>
        <taxon>Eukaryota</taxon>
        <taxon>Metazoa</taxon>
        <taxon>Porifera</taxon>
        <taxon>Demospongiae</taxon>
        <taxon>Heteroscleromorpha</taxon>
        <taxon>Tetractinellida</taxon>
        <taxon>Astrophorina</taxon>
        <taxon>Geodiidae</taxon>
        <taxon>Geodia</taxon>
    </lineage>
</organism>
<dbReference type="EMBL" id="CASHTH010001184">
    <property type="protein sequence ID" value="CAI8012478.1"/>
    <property type="molecule type" value="Genomic_DNA"/>
</dbReference>
<sequence>MSKKRLHLWMI</sequence>
<reference evidence="1" key="1">
    <citation type="submission" date="2023-03" db="EMBL/GenBank/DDBJ databases">
        <authorList>
            <person name="Steffen K."/>
            <person name="Cardenas P."/>
        </authorList>
    </citation>
    <scope>NUCLEOTIDE SEQUENCE</scope>
</reference>
<accession>A0AA35RJ44</accession>
<protein>
    <submittedName>
        <fullName evidence="1">Uncharacterized protein</fullName>
    </submittedName>
</protein>